<feature type="binding site" evidence="13">
    <location>
        <position position="383"/>
    </location>
    <ligand>
        <name>ATP</name>
        <dbReference type="ChEBI" id="CHEBI:30616"/>
    </ligand>
</feature>
<protein>
    <recommendedName>
        <fullName evidence="13">Probable DNA ligase</fullName>
        <ecNumber evidence="13">6.5.1.1</ecNumber>
    </recommendedName>
    <alternativeName>
        <fullName evidence="13">Polydeoxyribonucleotide synthase [ATP]</fullName>
    </alternativeName>
</protein>
<organism evidence="17 18">
    <name type="scientific">Streptomyces smyrnaeus</name>
    <dbReference type="NCBI Taxonomy" id="1387713"/>
    <lineage>
        <taxon>Bacteria</taxon>
        <taxon>Bacillati</taxon>
        <taxon>Actinomycetota</taxon>
        <taxon>Actinomycetes</taxon>
        <taxon>Kitasatosporales</taxon>
        <taxon>Streptomycetaceae</taxon>
        <taxon>Streptomyces</taxon>
    </lineage>
</organism>
<accession>A0ABS3XP01</accession>
<dbReference type="InterPro" id="IPR036599">
    <property type="entry name" value="DNA_ligase_N_sf"/>
</dbReference>
<keyword evidence="9 13" id="KW-0233">DNA recombination</keyword>
<dbReference type="SUPFAM" id="SSF117018">
    <property type="entry name" value="ATP-dependent DNA ligase DNA-binding domain"/>
    <property type="match status" value="1"/>
</dbReference>
<keyword evidence="1 13" id="KW-0436">Ligase</keyword>
<dbReference type="Pfam" id="PF01068">
    <property type="entry name" value="DNA_ligase_A_M"/>
    <property type="match status" value="1"/>
</dbReference>
<evidence type="ECO:0000256" key="5">
    <source>
        <dbReference type="ARBA" id="ARBA00022741"/>
    </source>
</evidence>
<evidence type="ECO:0000256" key="4">
    <source>
        <dbReference type="ARBA" id="ARBA00022723"/>
    </source>
</evidence>
<evidence type="ECO:0000256" key="2">
    <source>
        <dbReference type="ARBA" id="ARBA00022618"/>
    </source>
</evidence>
<dbReference type="InterPro" id="IPR016059">
    <property type="entry name" value="DNA_ligase_ATP-dep_CS"/>
</dbReference>
<evidence type="ECO:0000256" key="3">
    <source>
        <dbReference type="ARBA" id="ARBA00022705"/>
    </source>
</evidence>
<feature type="binding site" evidence="13">
    <location>
        <position position="299"/>
    </location>
    <ligand>
        <name>ATP</name>
        <dbReference type="ChEBI" id="CHEBI:30616"/>
    </ligand>
</feature>
<feature type="domain" description="ATP-dependent DNA ligase family profile" evidence="16">
    <location>
        <begin position="287"/>
        <end position="417"/>
    </location>
</feature>
<dbReference type="Gene3D" id="1.10.3260.10">
    <property type="entry name" value="DNA ligase, ATP-dependent, N-terminal domain"/>
    <property type="match status" value="1"/>
</dbReference>
<evidence type="ECO:0000313" key="17">
    <source>
        <dbReference type="EMBL" id="MBO8197056.1"/>
    </source>
</evidence>
<dbReference type="NCBIfam" id="TIGR00574">
    <property type="entry name" value="dnl1"/>
    <property type="match status" value="1"/>
</dbReference>
<keyword evidence="6 13" id="KW-0227">DNA damage</keyword>
<dbReference type="InterPro" id="IPR012308">
    <property type="entry name" value="DNA_ligase_ATP-dep_N"/>
</dbReference>
<dbReference type="EC" id="6.5.1.1" evidence="13"/>
<sequence>MLLADIARTSARIARATGRNDKVALLAELFRRAEPSEVPVVVTYLAGRLPQRRTGVGWRSVRELPPAADEPALSIAEVDAAFARIAEVSGKGAQAERKRQLDVLMAAATEEEQWFLVRLIGGELRQGALDAFAVEGLAAAVAADPGEVRRAVMLGGSLGSVAQALLAQGPDALALFQLQVGRPVLPMLAHTAKDVDEALDKLGPCAVEEKLDGIRVQVHKDGDQVRVYTRTLDEITDRLPEAAEIARRADAAQLVLDGEVIALKEDGWPRPFQEVSGRVASRLDVAGASSELPLHPVFFDVLYLDGEDLLDRPFVERHAALARVLPDKLRVRRVPVPDPADGPTRVAAREFAEEVLARGHEGVVVKALDSRYSAGRRGASWLKVKPVHTLDLVVLGAEWGHGRRAGKLSNLHLGARREDGTFAMLGKTFKGLTDVLLAWQTERLRELAVEEKSWGVVVAPELVVEIAFDGVQRSTRYPEGVTLRFARVVRYRDDKRAQEADTVAAVTALLPQ</sequence>
<dbReference type="Gene3D" id="2.40.50.140">
    <property type="entry name" value="Nucleic acid-binding proteins"/>
    <property type="match status" value="1"/>
</dbReference>
<dbReference type="RefSeq" id="WP_209208903.1">
    <property type="nucleotide sequence ID" value="NZ_JAFFZM010000001.1"/>
</dbReference>
<evidence type="ECO:0000256" key="7">
    <source>
        <dbReference type="ARBA" id="ARBA00022840"/>
    </source>
</evidence>
<keyword evidence="11 13" id="KW-0131">Cell cycle</keyword>
<evidence type="ECO:0000256" key="12">
    <source>
        <dbReference type="ARBA" id="ARBA00034003"/>
    </source>
</evidence>
<dbReference type="PANTHER" id="PTHR45674">
    <property type="entry name" value="DNA LIGASE 1/3 FAMILY MEMBER"/>
    <property type="match status" value="1"/>
</dbReference>
<evidence type="ECO:0000313" key="18">
    <source>
        <dbReference type="Proteomes" id="UP000721954"/>
    </source>
</evidence>
<keyword evidence="5 13" id="KW-0547">Nucleotide-binding</keyword>
<evidence type="ECO:0000256" key="14">
    <source>
        <dbReference type="RuleBase" id="RU000617"/>
    </source>
</evidence>
<dbReference type="Gene3D" id="3.30.470.30">
    <property type="entry name" value="DNA ligase/mRNA capping enzyme"/>
    <property type="match status" value="1"/>
</dbReference>
<evidence type="ECO:0000256" key="1">
    <source>
        <dbReference type="ARBA" id="ARBA00022598"/>
    </source>
</evidence>
<dbReference type="PROSITE" id="PS50160">
    <property type="entry name" value="DNA_LIGASE_A3"/>
    <property type="match status" value="1"/>
</dbReference>
<keyword evidence="7 13" id="KW-0067">ATP-binding</keyword>
<keyword evidence="10 13" id="KW-0234">DNA repair</keyword>
<keyword evidence="3 13" id="KW-0235">DNA replication</keyword>
<feature type="binding site" evidence="13">
    <location>
        <position position="215"/>
    </location>
    <ligand>
        <name>ATP</name>
        <dbReference type="ChEBI" id="CHEBI:30616"/>
    </ligand>
</feature>
<dbReference type="InterPro" id="IPR050191">
    <property type="entry name" value="ATP-dep_DNA_ligase"/>
</dbReference>
<dbReference type="GeneID" id="96257324"/>
<evidence type="ECO:0000256" key="11">
    <source>
        <dbReference type="ARBA" id="ARBA00023306"/>
    </source>
</evidence>
<dbReference type="InterPro" id="IPR000977">
    <property type="entry name" value="DNA_ligase_ATP-dep"/>
</dbReference>
<comment type="cofactor">
    <cofactor evidence="13">
        <name>Mg(2+)</name>
        <dbReference type="ChEBI" id="CHEBI:18420"/>
    </cofactor>
</comment>
<feature type="active site" description="N6-AMP-lysine intermediate" evidence="13">
    <location>
        <position position="210"/>
    </location>
</feature>
<dbReference type="HAMAP" id="MF_00407">
    <property type="entry name" value="DNA_ligase"/>
    <property type="match status" value="1"/>
</dbReference>
<dbReference type="SUPFAM" id="SSF56091">
    <property type="entry name" value="DNA ligase/mRNA capping enzyme, catalytic domain"/>
    <property type="match status" value="1"/>
</dbReference>
<dbReference type="NCBIfam" id="NF002868">
    <property type="entry name" value="PRK03180.1"/>
    <property type="match status" value="1"/>
</dbReference>
<reference evidence="17 18" key="1">
    <citation type="submission" date="2021-02" db="EMBL/GenBank/DDBJ databases">
        <title>Streptomyces spirodelae sp. nov., isolated from duckweed.</title>
        <authorList>
            <person name="Saimee Y."/>
            <person name="Duangmal K."/>
        </authorList>
    </citation>
    <scope>NUCLEOTIDE SEQUENCE [LARGE SCALE GENOMIC DNA]</scope>
    <source>
        <strain evidence="17 18">DSM 42105</strain>
    </source>
</reference>
<feature type="binding site" evidence="13">
    <location>
        <position position="208"/>
    </location>
    <ligand>
        <name>ATP</name>
        <dbReference type="ChEBI" id="CHEBI:30616"/>
    </ligand>
</feature>
<name>A0ABS3XP01_9ACTN</name>
<gene>
    <name evidence="13" type="primary">lig</name>
    <name evidence="17" type="ORF">JW613_01820</name>
</gene>
<comment type="catalytic activity">
    <reaction evidence="12 13 14">
        <text>ATP + (deoxyribonucleotide)n-3'-hydroxyl + 5'-phospho-(deoxyribonucleotide)m = (deoxyribonucleotide)n+m + AMP + diphosphate.</text>
        <dbReference type="EC" id="6.5.1.1"/>
    </reaction>
</comment>
<proteinExistence type="inferred from homology"/>
<feature type="binding site" evidence="13">
    <location>
        <position position="377"/>
    </location>
    <ligand>
        <name>ATP</name>
        <dbReference type="ChEBI" id="CHEBI:30616"/>
    </ligand>
</feature>
<evidence type="ECO:0000256" key="9">
    <source>
        <dbReference type="ARBA" id="ARBA00023172"/>
    </source>
</evidence>
<evidence type="ECO:0000256" key="13">
    <source>
        <dbReference type="HAMAP-Rule" id="MF_00407"/>
    </source>
</evidence>
<dbReference type="PANTHER" id="PTHR45674:SF13">
    <property type="entry name" value="DNA LIGASE-RELATED"/>
    <property type="match status" value="1"/>
</dbReference>
<comment type="similarity">
    <text evidence="13 15">Belongs to the ATP-dependent DNA ligase family.</text>
</comment>
<keyword evidence="8 13" id="KW-0460">Magnesium</keyword>
<evidence type="ECO:0000256" key="8">
    <source>
        <dbReference type="ARBA" id="ARBA00022842"/>
    </source>
</evidence>
<dbReference type="InterPro" id="IPR012340">
    <property type="entry name" value="NA-bd_OB-fold"/>
</dbReference>
<dbReference type="PROSITE" id="PS00697">
    <property type="entry name" value="DNA_LIGASE_A1"/>
    <property type="match status" value="1"/>
</dbReference>
<evidence type="ECO:0000256" key="15">
    <source>
        <dbReference type="RuleBase" id="RU004196"/>
    </source>
</evidence>
<dbReference type="InterPro" id="IPR012310">
    <property type="entry name" value="DNA_ligase_ATP-dep_cent"/>
</dbReference>
<dbReference type="InterPro" id="IPR012309">
    <property type="entry name" value="DNA_ligase_ATP-dep_C"/>
</dbReference>
<dbReference type="SUPFAM" id="SSF50249">
    <property type="entry name" value="Nucleic acid-binding proteins"/>
    <property type="match status" value="1"/>
</dbReference>
<dbReference type="CDD" id="cd07901">
    <property type="entry name" value="Adenylation_DNA_ligase_Arch_LigB"/>
    <property type="match status" value="1"/>
</dbReference>
<feature type="binding site" evidence="13">
    <location>
        <position position="259"/>
    </location>
    <ligand>
        <name>ATP</name>
        <dbReference type="ChEBI" id="CHEBI:30616"/>
    </ligand>
</feature>
<evidence type="ECO:0000259" key="16">
    <source>
        <dbReference type="PROSITE" id="PS50160"/>
    </source>
</evidence>
<comment type="caution">
    <text evidence="17">The sequence shown here is derived from an EMBL/GenBank/DDBJ whole genome shotgun (WGS) entry which is preliminary data.</text>
</comment>
<dbReference type="EMBL" id="JAFFZM010000001">
    <property type="protein sequence ID" value="MBO8197056.1"/>
    <property type="molecule type" value="Genomic_DNA"/>
</dbReference>
<dbReference type="GO" id="GO:0003910">
    <property type="term" value="F:DNA ligase (ATP) activity"/>
    <property type="evidence" value="ECO:0007669"/>
    <property type="project" value="UniProtKB-EC"/>
</dbReference>
<keyword evidence="4 13" id="KW-0479">Metal-binding</keyword>
<keyword evidence="18" id="KW-1185">Reference proteome</keyword>
<keyword evidence="2 13" id="KW-0132">Cell division</keyword>
<dbReference type="Pfam" id="PF04679">
    <property type="entry name" value="DNA_ligase_A_C"/>
    <property type="match status" value="1"/>
</dbReference>
<comment type="function">
    <text evidence="13">DNA ligase that seals nicks in double-stranded DNA during DNA replication, DNA recombination and DNA repair.</text>
</comment>
<dbReference type="InterPro" id="IPR022865">
    <property type="entry name" value="DNA_ligae_ATP-dep_bac/arc"/>
</dbReference>
<evidence type="ECO:0000256" key="10">
    <source>
        <dbReference type="ARBA" id="ARBA00023204"/>
    </source>
</evidence>
<feature type="binding site" evidence="13">
    <location>
        <position position="230"/>
    </location>
    <ligand>
        <name>ATP</name>
        <dbReference type="ChEBI" id="CHEBI:30616"/>
    </ligand>
</feature>
<dbReference type="Pfam" id="PF04675">
    <property type="entry name" value="DNA_ligase_A_N"/>
    <property type="match status" value="1"/>
</dbReference>
<evidence type="ECO:0000256" key="6">
    <source>
        <dbReference type="ARBA" id="ARBA00022763"/>
    </source>
</evidence>
<dbReference type="Proteomes" id="UP000721954">
    <property type="component" value="Unassembled WGS sequence"/>
</dbReference>